<dbReference type="NCBIfam" id="TIGR04519">
    <property type="entry name" value="MoCo_extend_TAT"/>
    <property type="match status" value="1"/>
</dbReference>
<dbReference type="Gene3D" id="2.40.40.20">
    <property type="match status" value="1"/>
</dbReference>
<dbReference type="Proteomes" id="UP000005737">
    <property type="component" value="Unassembled WGS sequence"/>
</dbReference>
<reference evidence="2 3" key="1">
    <citation type="submission" date="2011-10" db="EMBL/GenBank/DDBJ databases">
        <title>The Improved High-Quality Draft genome of Leptonema illini DSM 21528.</title>
        <authorList>
            <consortium name="US DOE Joint Genome Institute (JGI-PGF)"/>
            <person name="Lucas S."/>
            <person name="Copeland A."/>
            <person name="Lapidus A."/>
            <person name="Glavina del Rio T."/>
            <person name="Dalin E."/>
            <person name="Tice H."/>
            <person name="Bruce D."/>
            <person name="Goodwin L."/>
            <person name="Pitluck S."/>
            <person name="Peters L."/>
            <person name="Mikhailova N."/>
            <person name="Held B."/>
            <person name="Kyrpides N."/>
            <person name="Mavromatis K."/>
            <person name="Ivanova N."/>
            <person name="Markowitz V."/>
            <person name="Cheng J.-F."/>
            <person name="Hugenholtz P."/>
            <person name="Woyke T."/>
            <person name="Wu D."/>
            <person name="Gronow S."/>
            <person name="Wellnitz S."/>
            <person name="Brambilla E.-M."/>
            <person name="Klenk H.-P."/>
            <person name="Eisen J.A."/>
        </authorList>
    </citation>
    <scope>NUCLEOTIDE SEQUENCE [LARGE SCALE GENOMIC DNA]</scope>
    <source>
        <strain evidence="2 3">DSM 21528</strain>
    </source>
</reference>
<accession>H2CCW2</accession>
<dbReference type="RefSeq" id="WP_002771961.1">
    <property type="nucleotide sequence ID" value="NZ_JH597773.1"/>
</dbReference>
<sequence>MSPIKQAVESRRKYWQSLEERVLPEADAWRSPEFEQSRNEMADEAEKQKFSRKDFMKIMGAGAVMLSAACRRPTEQIVPAVVQAPEYVPGEKLFYASATPEGTGILIHAREGRPIKIAGNADHPITRGGVMATEVASLMDLYDPDRLRYPVTLRNGRKRRAAQNDIIAEAQSAVKAGNYVILTGPINSPSTKALIADFLKSNPGGRHLEMRPDPTLRQILEGQAASYGDRIVPFYRFDRAELVVTIEADFMGTMPGSSAYTADYMRGRDLRAKGSKYNSLIAFESMFTVTGSNAESRVPIRPGDAVTVALSLAAHINNGLKQGKFAGNAQVSDLLKNYMPEKVASALGIEAQAISSAADALWKYRGRSLVVGGSPQSAVGKAAALAIAVNLLNSILENDGVTVDHAHALGLSAGSSEKEILELVEDLQNGKVKSVIMAGANPVYHLPSSLKVKEALSNANYVLSITDHIDESTLAAKAALPVSHYLESWGDVEIVKGVRSVVQPAIRPLYNTSSLEDYLIQIAGGSLGGASSFHEYLKSRWADVAKGSFNDFWIKTLQAGFLASTSLKGQAANRNFNTAALQALPVSPETKAGLRVGLYYNVQVLDGTGANNAYRQELPEPVTKGVWMNYAVILPETARQMKLKQGSVIEVKTPSGSVKVPVLLQPGIHPEAILIALGYGRTAAGKIGDERGANAIELARVGTDSLILSGLELAKEGGLVATGDRIKLPNTQTVYRSGRNTEDRAFFAPASTTEKDNHAEHAPSVGGAPYDGSAQYGRPLIREASLEDYRKDPKNEEIYKPEGVHYPDNAAIMTGWKYEGIRWHMVIDLNGCTGCGSCVTSCNIENNIPMVGPDQVYMGREMHWLRIDRYYSGSEANPTVAHQPMLCQHCENAPCENVCPVGATAHDTEGLNVMAYNRCVGTRYCANNCPYKVRRFNWFENWDYMEGLVRHLRDPQQLALNPDVTVRRRGVIEKCSLCIHRLNRARQDMKVKGQKKLVDGSVQTACQEVCPSNAITFGDINDKDSRVHQLAADHRGYKVLDFLATNPSITYLAKVRNKVI</sequence>
<dbReference type="InterPro" id="IPR009010">
    <property type="entry name" value="Asp_de-COase-like_dom_sf"/>
</dbReference>
<feature type="domain" description="4Fe-4S ferredoxin-type" evidence="1">
    <location>
        <begin position="878"/>
        <end position="909"/>
    </location>
</feature>
<dbReference type="EMBL" id="JH597773">
    <property type="protein sequence ID" value="EHQ06432.1"/>
    <property type="molecule type" value="Genomic_DNA"/>
</dbReference>
<dbReference type="CDD" id="cd10551">
    <property type="entry name" value="PsrB"/>
    <property type="match status" value="1"/>
</dbReference>
<dbReference type="InterPro" id="IPR017896">
    <property type="entry name" value="4Fe4S_Fe-S-bd"/>
</dbReference>
<dbReference type="SUPFAM" id="SSF53706">
    <property type="entry name" value="Formate dehydrogenase/DMSO reductase, domains 1-3"/>
    <property type="match status" value="1"/>
</dbReference>
<dbReference type="SUPFAM" id="SSF50692">
    <property type="entry name" value="ADC-like"/>
    <property type="match status" value="1"/>
</dbReference>
<name>H2CCW2_9LEPT</name>
<evidence type="ECO:0000313" key="2">
    <source>
        <dbReference type="EMBL" id="EHQ06432.1"/>
    </source>
</evidence>
<dbReference type="GO" id="GO:0043546">
    <property type="term" value="F:molybdopterin cofactor binding"/>
    <property type="evidence" value="ECO:0007669"/>
    <property type="project" value="InterPro"/>
</dbReference>
<dbReference type="Gene3D" id="2.20.25.90">
    <property type="entry name" value="ADC-like domains"/>
    <property type="match status" value="1"/>
</dbReference>
<dbReference type="Gene3D" id="3.30.70.20">
    <property type="match status" value="2"/>
</dbReference>
<dbReference type="PROSITE" id="PS51379">
    <property type="entry name" value="4FE4S_FER_2"/>
    <property type="match status" value="3"/>
</dbReference>
<dbReference type="Gene3D" id="3.40.228.10">
    <property type="entry name" value="Dimethylsulfoxide Reductase, domain 2"/>
    <property type="match status" value="1"/>
</dbReference>
<dbReference type="GO" id="GO:0016491">
    <property type="term" value="F:oxidoreductase activity"/>
    <property type="evidence" value="ECO:0007669"/>
    <property type="project" value="InterPro"/>
</dbReference>
<dbReference type="InterPro" id="IPR006657">
    <property type="entry name" value="MoPterin_dinucl-bd_dom"/>
</dbReference>
<feature type="domain" description="4Fe-4S ferredoxin-type" evidence="1">
    <location>
        <begin position="823"/>
        <end position="853"/>
    </location>
</feature>
<dbReference type="HOGENOM" id="CLU_306470_0_0_12"/>
<dbReference type="PANTHER" id="PTHR42783">
    <property type="entry name" value="GLUTAMATE SYNTHASE [NADPH] SMALL CHAIN"/>
    <property type="match status" value="1"/>
</dbReference>
<dbReference type="Pfam" id="PF01568">
    <property type="entry name" value="Molydop_binding"/>
    <property type="match status" value="1"/>
</dbReference>
<organism evidence="2 3">
    <name type="scientific">Leptonema illini DSM 21528</name>
    <dbReference type="NCBI Taxonomy" id="929563"/>
    <lineage>
        <taxon>Bacteria</taxon>
        <taxon>Pseudomonadati</taxon>
        <taxon>Spirochaetota</taxon>
        <taxon>Spirochaetia</taxon>
        <taxon>Leptospirales</taxon>
        <taxon>Leptospiraceae</taxon>
        <taxon>Leptonema</taxon>
    </lineage>
</organism>
<feature type="domain" description="4Fe-4S ferredoxin-type" evidence="1">
    <location>
        <begin position="910"/>
        <end position="939"/>
    </location>
</feature>
<dbReference type="SUPFAM" id="SSF54862">
    <property type="entry name" value="4Fe-4S ferredoxins"/>
    <property type="match status" value="1"/>
</dbReference>
<dbReference type="AlphaFoldDB" id="H2CCW2"/>
<proteinExistence type="predicted"/>
<dbReference type="Gene3D" id="3.30.2070.10">
    <property type="entry name" value="Formate dehydrogenase/DMSO reductase"/>
    <property type="match status" value="1"/>
</dbReference>
<dbReference type="PANTHER" id="PTHR42783:SF3">
    <property type="entry name" value="GLUTAMATE SYNTHASE [NADPH] SMALL CHAIN-RELATED"/>
    <property type="match status" value="1"/>
</dbReference>
<dbReference type="Pfam" id="PF13247">
    <property type="entry name" value="Fer4_11"/>
    <property type="match status" value="1"/>
</dbReference>
<gene>
    <name evidence="2" type="ORF">Lepil_1749</name>
</gene>
<evidence type="ECO:0000259" key="1">
    <source>
        <dbReference type="PROSITE" id="PS51379"/>
    </source>
</evidence>
<keyword evidence="3" id="KW-1185">Reference proteome</keyword>
<dbReference type="STRING" id="183.GCA_002009735_03588"/>
<protein>
    <submittedName>
        <fullName evidence="2">Quinol:cytochrome c oxidoreductase iron-sulfur protein</fullName>
    </submittedName>
</protein>
<evidence type="ECO:0000313" key="3">
    <source>
        <dbReference type="Proteomes" id="UP000005737"/>
    </source>
</evidence>
<dbReference type="InterPro" id="IPR030948">
    <property type="entry name" value="TAT_var_transloc_signal_dom"/>
</dbReference>
<dbReference type="Gene3D" id="3.40.50.740">
    <property type="match status" value="1"/>
</dbReference>